<dbReference type="InterPro" id="IPR046348">
    <property type="entry name" value="SIS_dom_sf"/>
</dbReference>
<dbReference type="Pfam" id="PF13580">
    <property type="entry name" value="SIS_2"/>
    <property type="match status" value="1"/>
</dbReference>
<organism evidence="2 3">
    <name type="scientific">Fluviispira multicolorata</name>
    <dbReference type="NCBI Taxonomy" id="2654512"/>
    <lineage>
        <taxon>Bacteria</taxon>
        <taxon>Pseudomonadati</taxon>
        <taxon>Bdellovibrionota</taxon>
        <taxon>Oligoflexia</taxon>
        <taxon>Silvanigrellales</taxon>
        <taxon>Silvanigrellaceae</taxon>
        <taxon>Fluviispira</taxon>
    </lineage>
</organism>
<dbReference type="AlphaFoldDB" id="A0A833N4L8"/>
<proteinExistence type="predicted"/>
<protein>
    <submittedName>
        <fullName evidence="2">SIS domain-containing protein</fullName>
    </submittedName>
</protein>
<dbReference type="PANTHER" id="PTHR30390:SF8">
    <property type="entry name" value="SUGAR ISOMERASE (SIS)"/>
    <property type="match status" value="1"/>
</dbReference>
<evidence type="ECO:0000313" key="3">
    <source>
        <dbReference type="Proteomes" id="UP000442694"/>
    </source>
</evidence>
<dbReference type="SUPFAM" id="SSF53697">
    <property type="entry name" value="SIS domain"/>
    <property type="match status" value="1"/>
</dbReference>
<keyword evidence="3" id="KW-1185">Reference proteome</keyword>
<dbReference type="PROSITE" id="PS51464">
    <property type="entry name" value="SIS"/>
    <property type="match status" value="1"/>
</dbReference>
<gene>
    <name evidence="2" type="ORF">GCL57_13370</name>
</gene>
<comment type="caution">
    <text evidence="2">The sequence shown here is derived from an EMBL/GenBank/DDBJ whole genome shotgun (WGS) entry which is preliminary data.</text>
</comment>
<dbReference type="InterPro" id="IPR001347">
    <property type="entry name" value="SIS_dom"/>
</dbReference>
<dbReference type="CDD" id="cd05006">
    <property type="entry name" value="SIS_GmhA"/>
    <property type="match status" value="1"/>
</dbReference>
<dbReference type="InterPro" id="IPR050099">
    <property type="entry name" value="SIS_GmhA/DiaA_subfam"/>
</dbReference>
<dbReference type="InterPro" id="IPR035461">
    <property type="entry name" value="GmhA/DiaA"/>
</dbReference>
<dbReference type="Gene3D" id="3.40.50.10490">
    <property type="entry name" value="Glucose-6-phosphate isomerase like protein, domain 1"/>
    <property type="match status" value="1"/>
</dbReference>
<accession>A0A833N4L8</accession>
<feature type="domain" description="SIS" evidence="1">
    <location>
        <begin position="39"/>
        <end position="197"/>
    </location>
</feature>
<dbReference type="GO" id="GO:1901135">
    <property type="term" value="P:carbohydrate derivative metabolic process"/>
    <property type="evidence" value="ECO:0007669"/>
    <property type="project" value="InterPro"/>
</dbReference>
<name>A0A833N4L8_9BACT</name>
<dbReference type="EMBL" id="WFLN01000010">
    <property type="protein sequence ID" value="KAB8028150.1"/>
    <property type="molecule type" value="Genomic_DNA"/>
</dbReference>
<reference evidence="2 3" key="1">
    <citation type="submission" date="2019-10" db="EMBL/GenBank/DDBJ databases">
        <title>New genus of Silvanigrellaceae.</title>
        <authorList>
            <person name="Pitt A."/>
            <person name="Hahn M.W."/>
        </authorList>
    </citation>
    <scope>NUCLEOTIDE SEQUENCE [LARGE SCALE GENOMIC DNA]</scope>
    <source>
        <strain evidence="2 3">33A1-SZDP</strain>
    </source>
</reference>
<evidence type="ECO:0000313" key="2">
    <source>
        <dbReference type="EMBL" id="KAB8028150.1"/>
    </source>
</evidence>
<evidence type="ECO:0000259" key="1">
    <source>
        <dbReference type="PROSITE" id="PS51464"/>
    </source>
</evidence>
<dbReference type="Proteomes" id="UP000442694">
    <property type="component" value="Unassembled WGS sequence"/>
</dbReference>
<sequence>MIFFESTSPIGFAKNYLHYLKVLLDTLELEAIEKFIKILFESQKNGHRIFFIGNGGSAATASHFSNDLSIGTRCLENPFKAISLTDNNAIITAISNDFGYNEIFIQQLKAQGFSKNEVLVSISASGNSENVLKAVEYATEKDGITIGLTGFDGGLLKKKCQLSIHVDTNKGEYGPVEDIHMILDHLIHAYLLNSIHLKR</sequence>
<dbReference type="GO" id="GO:0097367">
    <property type="term" value="F:carbohydrate derivative binding"/>
    <property type="evidence" value="ECO:0007669"/>
    <property type="project" value="InterPro"/>
</dbReference>
<dbReference type="PANTHER" id="PTHR30390">
    <property type="entry name" value="SEDOHEPTULOSE 7-PHOSPHATE ISOMERASE / DNAA INITIATOR-ASSOCIATING FACTOR FOR REPLICATION INITIATION"/>
    <property type="match status" value="1"/>
</dbReference>